<sequence>MVFRAHRTQSVGMTTPGERFAKALAAKDEAGVRAVTTPDLDFRAMTPGRFWEAHCHDDLLEVLFANWLEPSDEVVALLSTSTGEVSTRQHVTYRLHLRNADGDSLMEQQMYYDVVGDRISWARVMCSGFVRV</sequence>
<gene>
    <name evidence="1" type="ORF">FXN61_29520</name>
</gene>
<keyword evidence="2" id="KW-1185">Reference proteome</keyword>
<evidence type="ECO:0000313" key="1">
    <source>
        <dbReference type="EMBL" id="NKE60707.1"/>
    </source>
</evidence>
<comment type="caution">
    <text evidence="1">The sequence shown here is derived from an EMBL/GenBank/DDBJ whole genome shotgun (WGS) entry which is preliminary data.</text>
</comment>
<proteinExistence type="predicted"/>
<name>A0ABX1FP36_9PSEU</name>
<reference evidence="1 2" key="1">
    <citation type="submission" date="2019-08" db="EMBL/GenBank/DDBJ databases">
        <title>Lentzea from Indian Himalayas.</title>
        <authorList>
            <person name="Mandal S."/>
            <person name="Mallick Gupta A."/>
            <person name="Maiti P.K."/>
            <person name="Sarkar J."/>
            <person name="Mandal S."/>
        </authorList>
    </citation>
    <scope>NUCLEOTIDE SEQUENCE [LARGE SCALE GENOMIC DNA]</scope>
    <source>
        <strain evidence="1 2">PSKA42</strain>
    </source>
</reference>
<protein>
    <recommendedName>
        <fullName evidence="3">SnoaL-like domain-containing protein</fullName>
    </recommendedName>
</protein>
<accession>A0ABX1FP36</accession>
<evidence type="ECO:0000313" key="2">
    <source>
        <dbReference type="Proteomes" id="UP001515943"/>
    </source>
</evidence>
<organism evidence="1 2">
    <name type="scientific">Lentzea indica</name>
    <dbReference type="NCBI Taxonomy" id="2604800"/>
    <lineage>
        <taxon>Bacteria</taxon>
        <taxon>Bacillati</taxon>
        <taxon>Actinomycetota</taxon>
        <taxon>Actinomycetes</taxon>
        <taxon>Pseudonocardiales</taxon>
        <taxon>Pseudonocardiaceae</taxon>
        <taxon>Lentzea</taxon>
    </lineage>
</organism>
<dbReference type="Proteomes" id="UP001515943">
    <property type="component" value="Unassembled WGS sequence"/>
</dbReference>
<evidence type="ECO:0008006" key="3">
    <source>
        <dbReference type="Google" id="ProtNLM"/>
    </source>
</evidence>
<dbReference type="EMBL" id="VSRL01000133">
    <property type="protein sequence ID" value="NKE60707.1"/>
    <property type="molecule type" value="Genomic_DNA"/>
</dbReference>